<dbReference type="InterPro" id="IPR013410">
    <property type="entry name" value="CRISPR-assoc_RAMP_Cmr4"/>
</dbReference>
<dbReference type="PANTHER" id="PTHR36700:SF1">
    <property type="entry name" value="CRISPR SYSTEM CMR SUBUNIT CMR4"/>
    <property type="match status" value="1"/>
</dbReference>
<reference evidence="3" key="1">
    <citation type="submission" date="2019-11" db="EMBL/GenBank/DDBJ databases">
        <authorList>
            <person name="Feng L."/>
        </authorList>
    </citation>
    <scope>NUCLEOTIDE SEQUENCE</scope>
    <source>
        <strain evidence="3">AcaccaeLFYP115</strain>
    </source>
</reference>
<dbReference type="PANTHER" id="PTHR36700">
    <property type="entry name" value="CRISPR SYSTEM CMR SUBUNIT CMR4"/>
    <property type="match status" value="1"/>
</dbReference>
<dbReference type="InterPro" id="IPR005537">
    <property type="entry name" value="RAMP_III_fam"/>
</dbReference>
<protein>
    <submittedName>
        <fullName evidence="3">RAMP superfamily protein</fullName>
    </submittedName>
</protein>
<evidence type="ECO:0000259" key="2">
    <source>
        <dbReference type="Pfam" id="PF03787"/>
    </source>
</evidence>
<dbReference type="GO" id="GO:0051607">
    <property type="term" value="P:defense response to virus"/>
    <property type="evidence" value="ECO:0007669"/>
    <property type="project" value="UniProtKB-KW"/>
</dbReference>
<keyword evidence="1" id="KW-0051">Antiviral defense</keyword>
<sequence>MRFLVFYRNETPLHMGTGTELGVVDLPIQREKHTGFPKGEASSIKGTFRSISEYKDYFGKESDSESDQGEPGKICFTDARILFLPVKSSGEELFVWVTCPFVLNRFLNEIDGSKRFEKLTKKFREWEETLDDNKIIMIGKNEDPGDKKILEDFEFQVQENKELKFPSDFIVSEKDKYLRNKIQNDIYMVSNDMFSYFCEFSTEVITRIKIGDNGVVQDGGLFTEEFLPEQTILYNFVEDMQNCDKNSFAKTILEEQGEEIKEAESNIFPRVEGMIQLGGDTTIGKGITSFVATKTEGGK</sequence>
<name>A0A6N2R905_9FIRM</name>
<evidence type="ECO:0000256" key="1">
    <source>
        <dbReference type="ARBA" id="ARBA00023118"/>
    </source>
</evidence>
<dbReference type="EMBL" id="CACRSQ010000002">
    <property type="protein sequence ID" value="VYS77583.1"/>
    <property type="molecule type" value="Genomic_DNA"/>
</dbReference>
<accession>A0A6N2R905</accession>
<dbReference type="RefSeq" id="WP_083774627.1">
    <property type="nucleotide sequence ID" value="NZ_BAABZP010000001.1"/>
</dbReference>
<gene>
    <name evidence="3" type="ORF">ACLFYP115_00355</name>
</gene>
<dbReference type="Pfam" id="PF03787">
    <property type="entry name" value="RAMPs"/>
    <property type="match status" value="1"/>
</dbReference>
<dbReference type="AlphaFoldDB" id="A0A6N2R905"/>
<proteinExistence type="predicted"/>
<evidence type="ECO:0000313" key="3">
    <source>
        <dbReference type="EMBL" id="VYS77583.1"/>
    </source>
</evidence>
<organism evidence="3">
    <name type="scientific">Anaerostipes caccae</name>
    <dbReference type="NCBI Taxonomy" id="105841"/>
    <lineage>
        <taxon>Bacteria</taxon>
        <taxon>Bacillati</taxon>
        <taxon>Bacillota</taxon>
        <taxon>Clostridia</taxon>
        <taxon>Lachnospirales</taxon>
        <taxon>Lachnospiraceae</taxon>
        <taxon>Anaerostipes</taxon>
    </lineage>
</organism>
<feature type="domain" description="CRISPR type III-associated protein" evidence="2">
    <location>
        <begin position="10"/>
        <end position="287"/>
    </location>
</feature>
<dbReference type="NCBIfam" id="TIGR02580">
    <property type="entry name" value="cas_RAMP_Cmr4"/>
    <property type="match status" value="1"/>
</dbReference>